<protein>
    <submittedName>
        <fullName evidence="1">Uncharacterized protein</fullName>
    </submittedName>
</protein>
<comment type="caution">
    <text evidence="1">The sequence shown here is derived from an EMBL/GenBank/DDBJ whole genome shotgun (WGS) entry which is preliminary data.</text>
</comment>
<organism evidence="1 2">
    <name type="scientific">Peronosclerospora sorghi</name>
    <dbReference type="NCBI Taxonomy" id="230839"/>
    <lineage>
        <taxon>Eukaryota</taxon>
        <taxon>Sar</taxon>
        <taxon>Stramenopiles</taxon>
        <taxon>Oomycota</taxon>
        <taxon>Peronosporomycetes</taxon>
        <taxon>Peronosporales</taxon>
        <taxon>Peronosporaceae</taxon>
        <taxon>Peronosclerospora</taxon>
    </lineage>
</organism>
<evidence type="ECO:0000313" key="2">
    <source>
        <dbReference type="Proteomes" id="UP001163321"/>
    </source>
</evidence>
<keyword evidence="2" id="KW-1185">Reference proteome</keyword>
<evidence type="ECO:0000313" key="1">
    <source>
        <dbReference type="EMBL" id="KAI9913477.1"/>
    </source>
</evidence>
<sequence>MPSATAGAGSAIVDVDNVADIGVGAEDARDPLEEAHGDIGSVQAPRHLRRVRQMVEGTPKIFEQAYRQGIESFRAIAHVDAPTLFLKKSTGSSTSLFDELEELR</sequence>
<name>A0ACC0W419_9STRA</name>
<dbReference type="Proteomes" id="UP001163321">
    <property type="component" value="Chromosome 4"/>
</dbReference>
<gene>
    <name evidence="1" type="ORF">PsorP6_006750</name>
</gene>
<dbReference type="EMBL" id="CM047583">
    <property type="protein sequence ID" value="KAI9913477.1"/>
    <property type="molecule type" value="Genomic_DNA"/>
</dbReference>
<accession>A0ACC0W419</accession>
<reference evidence="1 2" key="1">
    <citation type="journal article" date="2022" name="bioRxiv">
        <title>The genome of the oomycete Peronosclerospora sorghi, a cosmopolitan pathogen of maize and sorghum, is inflated with dispersed pseudogenes.</title>
        <authorList>
            <person name="Fletcher K."/>
            <person name="Martin F."/>
            <person name="Isakeit T."/>
            <person name="Cavanaugh K."/>
            <person name="Magill C."/>
            <person name="Michelmore R."/>
        </authorList>
    </citation>
    <scope>NUCLEOTIDE SEQUENCE [LARGE SCALE GENOMIC DNA]</scope>
    <source>
        <strain evidence="1">P6</strain>
    </source>
</reference>
<proteinExistence type="predicted"/>